<sequence length="19" mass="2036">YQSGRTLIFGKGTLVLVSP</sequence>
<feature type="non-terminal residue" evidence="1">
    <location>
        <position position="1"/>
    </location>
</feature>
<organism evidence="1 2">
    <name type="scientific">Rattus norvegicus</name>
    <name type="common">Rat</name>
    <dbReference type="NCBI Taxonomy" id="10116"/>
    <lineage>
        <taxon>Eukaryota</taxon>
        <taxon>Metazoa</taxon>
        <taxon>Chordata</taxon>
        <taxon>Craniata</taxon>
        <taxon>Vertebrata</taxon>
        <taxon>Euteleostomi</taxon>
        <taxon>Mammalia</taxon>
        <taxon>Eutheria</taxon>
        <taxon>Euarchontoglires</taxon>
        <taxon>Glires</taxon>
        <taxon>Rodentia</taxon>
        <taxon>Myomorpha</taxon>
        <taxon>Muroidea</taxon>
        <taxon>Muridae</taxon>
        <taxon>Murinae</taxon>
        <taxon>Rattus</taxon>
    </lineage>
</organism>
<dbReference type="Proteomes" id="UP000234681">
    <property type="component" value="Chromosome 15"/>
</dbReference>
<gene>
    <name evidence="1" type="ORF">rCG_64453</name>
</gene>
<reference evidence="1 2" key="1">
    <citation type="submission" date="2005-07" db="EMBL/GenBank/DDBJ databases">
        <authorList>
            <person name="Mural R.J."/>
            <person name="Li P.W."/>
            <person name="Adams M.D."/>
            <person name="Amanatides P.G."/>
            <person name="Baden-Tillson H."/>
            <person name="Barnstead M."/>
            <person name="Chin S.H."/>
            <person name="Dew I."/>
            <person name="Evans C.A."/>
            <person name="Ferriera S."/>
            <person name="Flanigan M."/>
            <person name="Fosler C."/>
            <person name="Glodek A."/>
            <person name="Gu Z."/>
            <person name="Holt R.A."/>
            <person name="Jennings D."/>
            <person name="Kraft C.L."/>
            <person name="Lu F."/>
            <person name="Nguyen T."/>
            <person name="Nusskern D.R."/>
            <person name="Pfannkoch C.M."/>
            <person name="Sitter C."/>
            <person name="Sutton G.G."/>
            <person name="Venter J.C."/>
            <person name="Wang Z."/>
            <person name="Woodage T."/>
            <person name="Zheng X.H."/>
            <person name="Zhong F."/>
        </authorList>
    </citation>
    <scope>NUCLEOTIDE SEQUENCE [LARGE SCALE GENOMIC DNA]</scope>
    <source>
        <strain>BN</strain>
        <strain evidence="2">Sprague-Dawley</strain>
    </source>
</reference>
<evidence type="ECO:0000313" key="2">
    <source>
        <dbReference type="Proteomes" id="UP000234681"/>
    </source>
</evidence>
<proteinExistence type="predicted"/>
<dbReference type="AlphaFoldDB" id="A6KGQ7"/>
<protein>
    <submittedName>
        <fullName evidence="1">RCG64453</fullName>
    </submittedName>
</protein>
<name>A6KGQ7_RAT</name>
<evidence type="ECO:0000313" key="1">
    <source>
        <dbReference type="EMBL" id="EDM14136.1"/>
    </source>
</evidence>
<feature type="non-terminal residue" evidence="1">
    <location>
        <position position="19"/>
    </location>
</feature>
<dbReference type="EMBL" id="CH474049">
    <property type="protein sequence ID" value="EDM14136.1"/>
    <property type="molecule type" value="Genomic_DNA"/>
</dbReference>
<accession>A6KGQ7</accession>